<evidence type="ECO:0000313" key="4">
    <source>
        <dbReference type="EMBL" id="MST92978.1"/>
    </source>
</evidence>
<protein>
    <recommendedName>
        <fullName evidence="3">Peptidase S9 prolyl oligopeptidase catalytic domain-containing protein</fullName>
    </recommendedName>
</protein>
<dbReference type="Proteomes" id="UP000431913">
    <property type="component" value="Unassembled WGS sequence"/>
</dbReference>
<dbReference type="SUPFAM" id="SSF53474">
    <property type="entry name" value="alpha/beta-Hydrolases"/>
    <property type="match status" value="1"/>
</dbReference>
<dbReference type="InterPro" id="IPR050955">
    <property type="entry name" value="Plant_Biomass_Hydrol_Est"/>
</dbReference>
<reference evidence="4 6" key="2">
    <citation type="submission" date="2019-08" db="EMBL/GenBank/DDBJ databases">
        <title>In-depth cultivation of the pig gut microbiome towards novel bacterial diversity and tailored functional studies.</title>
        <authorList>
            <person name="Wylensek D."/>
            <person name="Hitch T.C.A."/>
            <person name="Clavel T."/>
        </authorList>
    </citation>
    <scope>NUCLEOTIDE SEQUENCE [LARGE SCALE GENOMIC DNA]</scope>
    <source>
        <strain evidence="4 6">WCA3-601-WT-6J</strain>
    </source>
</reference>
<reference evidence="5 7" key="1">
    <citation type="journal article" date="2019" name="Nat. Med.">
        <title>A library of human gut bacterial isolates paired with longitudinal multiomics data enables mechanistic microbiome research.</title>
        <authorList>
            <person name="Poyet M."/>
            <person name="Groussin M."/>
            <person name="Gibbons S.M."/>
            <person name="Avila-Pacheco J."/>
            <person name="Jiang X."/>
            <person name="Kearney S.M."/>
            <person name="Perrotta A.R."/>
            <person name="Berdy B."/>
            <person name="Zhao S."/>
            <person name="Lieberman T.D."/>
            <person name="Swanson P.K."/>
            <person name="Smith M."/>
            <person name="Roesemann S."/>
            <person name="Alexander J.E."/>
            <person name="Rich S.A."/>
            <person name="Livny J."/>
            <person name="Vlamakis H."/>
            <person name="Clish C."/>
            <person name="Bullock K."/>
            <person name="Deik A."/>
            <person name="Scott J."/>
            <person name="Pierce K.A."/>
            <person name="Xavier R.J."/>
            <person name="Alm E.J."/>
        </authorList>
    </citation>
    <scope>NUCLEOTIDE SEQUENCE [LARGE SCALE GENOMIC DNA]</scope>
    <source>
        <strain evidence="5 7">BIOML-A4</strain>
    </source>
</reference>
<comment type="caution">
    <text evidence="4">The sequence shown here is derived from an EMBL/GenBank/DDBJ whole genome shotgun (WGS) entry which is preliminary data.</text>
</comment>
<sequence length="401" mass="46088">MNVDKILDRKYQMTDAGKIDTIRELYTVFSPNVNLEALKKSDFFPALEQMMEPVLDVPDERSPQVMAYWAKRGMVKEFHGYDEPTDWDDYEAKTGYRWKAEEHRVIQNEHRIWTSFVPVSAFAPANRQKKYPVVFALHGACNNIFLVEGWGFVQEAARREWIVIIPSLELDEFVLDILEQAKKLYPVDTERVYAAGFSYGGWASNRLGNQYPEVFAAVAPCGTAMDNGFIEGFDDDREPLPPFDGVPRALAKNICMPIINVYGECDGNRFPIYDFRGKAFGLSHMERPEDIVEGINCWARVNDAEEIRIEDVMALKGKNDISQAEREVGLPLPEDCRKTYVADGVTYHRMDLKSRDGVVRVRLLAEMNIPHWPTPEMVRQIFEFFAHFKRDGKSGKSIYTD</sequence>
<evidence type="ECO:0000256" key="2">
    <source>
        <dbReference type="ARBA" id="ARBA00022801"/>
    </source>
</evidence>
<evidence type="ECO:0000313" key="6">
    <source>
        <dbReference type="Proteomes" id="UP000431913"/>
    </source>
</evidence>
<dbReference type="EMBL" id="VUNJ01000017">
    <property type="protein sequence ID" value="MST92978.1"/>
    <property type="molecule type" value="Genomic_DNA"/>
</dbReference>
<dbReference type="RefSeq" id="WP_154523576.1">
    <property type="nucleotide sequence ID" value="NZ_CAUDWH010000015.1"/>
</dbReference>
<dbReference type="InterPro" id="IPR001375">
    <property type="entry name" value="Peptidase_S9_cat"/>
</dbReference>
<keyword evidence="2" id="KW-0378">Hydrolase</keyword>
<evidence type="ECO:0000256" key="1">
    <source>
        <dbReference type="ARBA" id="ARBA00022729"/>
    </source>
</evidence>
<dbReference type="Proteomes" id="UP000472755">
    <property type="component" value="Unassembled WGS sequence"/>
</dbReference>
<dbReference type="InterPro" id="IPR029058">
    <property type="entry name" value="AB_hydrolase_fold"/>
</dbReference>
<name>A0A6I2UAC4_9FIRM</name>
<organism evidence="4 6">
    <name type="scientific">Ruthenibacterium lactatiformans</name>
    <dbReference type="NCBI Taxonomy" id="1550024"/>
    <lineage>
        <taxon>Bacteria</taxon>
        <taxon>Bacillati</taxon>
        <taxon>Bacillota</taxon>
        <taxon>Clostridia</taxon>
        <taxon>Eubacteriales</taxon>
        <taxon>Oscillospiraceae</taxon>
        <taxon>Ruthenibacterium</taxon>
    </lineage>
</organism>
<evidence type="ECO:0000313" key="5">
    <source>
        <dbReference type="EMBL" id="MTS27984.1"/>
    </source>
</evidence>
<dbReference type="EMBL" id="WMZU01000019">
    <property type="protein sequence ID" value="MTS27984.1"/>
    <property type="molecule type" value="Genomic_DNA"/>
</dbReference>
<dbReference type="AlphaFoldDB" id="A0A6I2UAC4"/>
<proteinExistence type="predicted"/>
<accession>A0A6I2UAC4</accession>
<dbReference type="Pfam" id="PF00326">
    <property type="entry name" value="Peptidase_S9"/>
    <property type="match status" value="1"/>
</dbReference>
<evidence type="ECO:0000313" key="7">
    <source>
        <dbReference type="Proteomes" id="UP000472755"/>
    </source>
</evidence>
<keyword evidence="1" id="KW-0732">Signal</keyword>
<dbReference type="PANTHER" id="PTHR43037">
    <property type="entry name" value="UNNAMED PRODUCT-RELATED"/>
    <property type="match status" value="1"/>
</dbReference>
<dbReference type="PANTHER" id="PTHR43037:SF5">
    <property type="entry name" value="FERULOYL ESTERASE"/>
    <property type="match status" value="1"/>
</dbReference>
<gene>
    <name evidence="4" type="ORF">FYJ76_13735</name>
    <name evidence="5" type="ORF">GMD59_11910</name>
</gene>
<dbReference type="Gene3D" id="3.40.50.1820">
    <property type="entry name" value="alpha/beta hydrolase"/>
    <property type="match status" value="1"/>
</dbReference>
<dbReference type="GO" id="GO:0006508">
    <property type="term" value="P:proteolysis"/>
    <property type="evidence" value="ECO:0007669"/>
    <property type="project" value="InterPro"/>
</dbReference>
<feature type="domain" description="Peptidase S9 prolyl oligopeptidase catalytic" evidence="3">
    <location>
        <begin position="176"/>
        <end position="222"/>
    </location>
</feature>
<evidence type="ECO:0000259" key="3">
    <source>
        <dbReference type="Pfam" id="PF00326"/>
    </source>
</evidence>
<dbReference type="GO" id="GO:0008236">
    <property type="term" value="F:serine-type peptidase activity"/>
    <property type="evidence" value="ECO:0007669"/>
    <property type="project" value="InterPro"/>
</dbReference>